<dbReference type="AlphaFoldDB" id="A0A5C6DCQ4"/>
<dbReference type="SUPFAM" id="SSF109998">
    <property type="entry name" value="Triger factor/SurA peptide-binding domain-like"/>
    <property type="match status" value="2"/>
</dbReference>
<evidence type="ECO:0000256" key="1">
    <source>
        <dbReference type="ARBA" id="ARBA00000971"/>
    </source>
</evidence>
<dbReference type="PANTHER" id="PTHR47245:SF1">
    <property type="entry name" value="FOLDASE PROTEIN PRSA"/>
    <property type="match status" value="1"/>
</dbReference>
<dbReference type="InterPro" id="IPR046357">
    <property type="entry name" value="PPIase_dom_sf"/>
</dbReference>
<dbReference type="EC" id="5.2.1.8" evidence="2"/>
<reference evidence="8 9" key="1">
    <citation type="submission" date="2019-02" db="EMBL/GenBank/DDBJ databases">
        <title>Deep-cultivation of Planctomycetes and their phenomic and genomic characterization uncovers novel biology.</title>
        <authorList>
            <person name="Wiegand S."/>
            <person name="Jogler M."/>
            <person name="Boedeker C."/>
            <person name="Pinto D."/>
            <person name="Vollmers J."/>
            <person name="Rivas-Marin E."/>
            <person name="Kohn T."/>
            <person name="Peeters S.H."/>
            <person name="Heuer A."/>
            <person name="Rast P."/>
            <person name="Oberbeckmann S."/>
            <person name="Bunk B."/>
            <person name="Jeske O."/>
            <person name="Meyerdierks A."/>
            <person name="Storesund J.E."/>
            <person name="Kallscheuer N."/>
            <person name="Luecker S."/>
            <person name="Lage O.M."/>
            <person name="Pohl T."/>
            <person name="Merkel B.J."/>
            <person name="Hornburger P."/>
            <person name="Mueller R.-W."/>
            <person name="Bruemmer F."/>
            <person name="Labrenz M."/>
            <person name="Spormann A.M."/>
            <person name="Op Den Camp H."/>
            <person name="Overmann J."/>
            <person name="Amann R."/>
            <person name="Jetten M.S.M."/>
            <person name="Mascher T."/>
            <person name="Medema M.H."/>
            <person name="Devos D.P."/>
            <person name="Kaster A.-K."/>
            <person name="Ovreas L."/>
            <person name="Rohde M."/>
            <person name="Galperin M.Y."/>
            <person name="Jogler C."/>
        </authorList>
    </citation>
    <scope>NUCLEOTIDE SEQUENCE [LARGE SCALE GENOMIC DNA]</scope>
    <source>
        <strain evidence="8 9">Q31b</strain>
    </source>
</reference>
<dbReference type="Pfam" id="PF13624">
    <property type="entry name" value="SurA_N_3"/>
    <property type="match status" value="1"/>
</dbReference>
<comment type="caution">
    <text evidence="8">The sequence shown here is derived from an EMBL/GenBank/DDBJ whole genome shotgun (WGS) entry which is preliminary data.</text>
</comment>
<evidence type="ECO:0000256" key="2">
    <source>
        <dbReference type="ARBA" id="ARBA00013194"/>
    </source>
</evidence>
<proteinExistence type="predicted"/>
<gene>
    <name evidence="8" type="primary">prsA3</name>
    <name evidence="8" type="ORF">Q31b_55140</name>
</gene>
<dbReference type="InterPro" id="IPR050245">
    <property type="entry name" value="PrsA_foldase"/>
</dbReference>
<evidence type="ECO:0000313" key="9">
    <source>
        <dbReference type="Proteomes" id="UP000315471"/>
    </source>
</evidence>
<keyword evidence="9" id="KW-1185">Reference proteome</keyword>
<dbReference type="PROSITE" id="PS50198">
    <property type="entry name" value="PPIC_PPIASE_2"/>
    <property type="match status" value="2"/>
</dbReference>
<dbReference type="GO" id="GO:0003755">
    <property type="term" value="F:peptidyl-prolyl cis-trans isomerase activity"/>
    <property type="evidence" value="ECO:0007669"/>
    <property type="project" value="UniProtKB-KW"/>
</dbReference>
<feature type="domain" description="PpiC" evidence="7">
    <location>
        <begin position="199"/>
        <end position="290"/>
    </location>
</feature>
<dbReference type="EMBL" id="SJPY01000011">
    <property type="protein sequence ID" value="TWU34560.1"/>
    <property type="molecule type" value="Genomic_DNA"/>
</dbReference>
<dbReference type="Gene3D" id="1.10.4030.10">
    <property type="entry name" value="Porin chaperone SurA, peptide-binding domain"/>
    <property type="match status" value="1"/>
</dbReference>
<keyword evidence="5 6" id="KW-0413">Isomerase</keyword>
<dbReference type="SUPFAM" id="SSF54534">
    <property type="entry name" value="FKBP-like"/>
    <property type="match status" value="2"/>
</dbReference>
<protein>
    <recommendedName>
        <fullName evidence="2">peptidylprolyl isomerase</fullName>
        <ecNumber evidence="2">5.2.1.8</ecNumber>
    </recommendedName>
</protein>
<organism evidence="8 9">
    <name type="scientific">Novipirellula aureliae</name>
    <dbReference type="NCBI Taxonomy" id="2527966"/>
    <lineage>
        <taxon>Bacteria</taxon>
        <taxon>Pseudomonadati</taxon>
        <taxon>Planctomycetota</taxon>
        <taxon>Planctomycetia</taxon>
        <taxon>Pirellulales</taxon>
        <taxon>Pirellulaceae</taxon>
        <taxon>Novipirellula</taxon>
    </lineage>
</organism>
<evidence type="ECO:0000313" key="8">
    <source>
        <dbReference type="EMBL" id="TWU34560.1"/>
    </source>
</evidence>
<evidence type="ECO:0000256" key="5">
    <source>
        <dbReference type="ARBA" id="ARBA00023235"/>
    </source>
</evidence>
<evidence type="ECO:0000256" key="6">
    <source>
        <dbReference type="PROSITE-ProRule" id="PRU00278"/>
    </source>
</evidence>
<dbReference type="Pfam" id="PF00639">
    <property type="entry name" value="Rotamase"/>
    <property type="match status" value="2"/>
</dbReference>
<dbReference type="PANTHER" id="PTHR47245">
    <property type="entry name" value="PEPTIDYLPROLYL ISOMERASE"/>
    <property type="match status" value="1"/>
</dbReference>
<evidence type="ECO:0000256" key="4">
    <source>
        <dbReference type="ARBA" id="ARBA00023110"/>
    </source>
</evidence>
<evidence type="ECO:0000256" key="3">
    <source>
        <dbReference type="ARBA" id="ARBA00022729"/>
    </source>
</evidence>
<dbReference type="Gene3D" id="3.10.50.40">
    <property type="match status" value="2"/>
</dbReference>
<sequence length="635" mass="70742">MEFVASESDVVGSTIKRLLDNQTIALRFKGMTGMFYRPNRFKLWMTSLLRFGLYLSVVIGIASTLGTSVARSQDNANDVVAVVNADPITRKTLTEETLRRYGTEVLENMVNRHLILQACQSQGIEVTATEVREEIARIASKFGLAMPAYLQLLQEERNIAPDQYSREIIWPMLALRRLVDDQVKVTQEEMDRAFIAQFGEAVKCRLIMVASRADADRLHQQATKNPSQFAQLAKQYSEDPASASVGGLIPPIRRYSGDSRLEEAAFALADDAVSPVMQLGDQWIILQAVRRIGETIPSPQALPAIREQISDRIRDQKMKGAATELFARLQADAQVKTILGDAEKMNQYPGVAAIVNGQEVTIASVGAECVKRHGEEVLDGEINRKLLTQALRKANKQVTDADLQAEIERAALSFGYIRKDHQPDVQAWMESITADGKTTTELYIRDAVWPSVAMKKLVEESVTLSEEDLQQGFESAYGPRVEILAIVLSDQRTAQKVWEMARDNPTDHFFGELAQQYSVEPVSSSNMGKVPPIRKHSGQPAIEREAFAMKPGDLSGIVVTGDKYIVMRCQGYTTPIVQKMEDVRAELVRDLTETKTNVAMNIKFEELQNSAEIDNFFVAAKEIPKMAKQSATTTH</sequence>
<keyword evidence="4 6" id="KW-0697">Rotamase</keyword>
<accession>A0A5C6DCQ4</accession>
<dbReference type="InterPro" id="IPR000297">
    <property type="entry name" value="PPIase_PpiC"/>
</dbReference>
<keyword evidence="3" id="KW-0732">Signal</keyword>
<comment type="catalytic activity">
    <reaction evidence="1">
        <text>[protein]-peptidylproline (omega=180) = [protein]-peptidylproline (omega=0)</text>
        <dbReference type="Rhea" id="RHEA:16237"/>
        <dbReference type="Rhea" id="RHEA-COMP:10747"/>
        <dbReference type="Rhea" id="RHEA-COMP:10748"/>
        <dbReference type="ChEBI" id="CHEBI:83833"/>
        <dbReference type="ChEBI" id="CHEBI:83834"/>
        <dbReference type="EC" id="5.2.1.8"/>
    </reaction>
</comment>
<dbReference type="Proteomes" id="UP000315471">
    <property type="component" value="Unassembled WGS sequence"/>
</dbReference>
<dbReference type="InterPro" id="IPR027304">
    <property type="entry name" value="Trigger_fact/SurA_dom_sf"/>
</dbReference>
<feature type="domain" description="PpiC" evidence="7">
    <location>
        <begin position="478"/>
        <end position="571"/>
    </location>
</feature>
<name>A0A5C6DCQ4_9BACT</name>
<evidence type="ECO:0000259" key="7">
    <source>
        <dbReference type="PROSITE" id="PS50198"/>
    </source>
</evidence>